<dbReference type="InterPro" id="IPR030489">
    <property type="entry name" value="TR_Rrf2-type_CS"/>
</dbReference>
<dbReference type="GO" id="GO:0003700">
    <property type="term" value="F:DNA-binding transcription factor activity"/>
    <property type="evidence" value="ECO:0007669"/>
    <property type="project" value="TreeGrafter"/>
</dbReference>
<sequence length="174" mass="19575">MSSTDSKDEALTVEHYKRKQPMISQKAKYALRAMVLLARAHAEDEALIIADISERQNIPKKFLEQILLDLKRHGLLDSRRGKNGGYMLLRPADQITFGEVLRIIEGPIAPLPCLSKMAYRKCEDCDGEKSCEIRRVFAEVADATRAVLDKTTIADAIADERLAPANLRGKARRR</sequence>
<organism evidence="2 3">
    <name type="scientific">Parvularcula bermudensis (strain ATCC BAA-594 / HTCC2503 / KCTC 12087)</name>
    <dbReference type="NCBI Taxonomy" id="314260"/>
    <lineage>
        <taxon>Bacteria</taxon>
        <taxon>Pseudomonadati</taxon>
        <taxon>Pseudomonadota</taxon>
        <taxon>Alphaproteobacteria</taxon>
        <taxon>Parvularculales</taxon>
        <taxon>Parvularculaceae</taxon>
        <taxon>Parvularcula</taxon>
    </lineage>
</organism>
<keyword evidence="3" id="KW-1185">Reference proteome</keyword>
<protein>
    <recommendedName>
        <fullName evidence="4">Rrf2 family transcriptional regulator</fullName>
    </recommendedName>
</protein>
<dbReference type="PROSITE" id="PS01332">
    <property type="entry name" value="HTH_RRF2_1"/>
    <property type="match status" value="1"/>
</dbReference>
<evidence type="ECO:0000256" key="1">
    <source>
        <dbReference type="ARBA" id="ARBA00023125"/>
    </source>
</evidence>
<dbReference type="STRING" id="314260.PB2503_03712"/>
<accession>E0TDZ6</accession>
<reference evidence="3" key="1">
    <citation type="submission" date="2010-08" db="EMBL/GenBank/DDBJ databases">
        <title>Genome sequence of Parvularcula bermudensis HTCC2503.</title>
        <authorList>
            <person name="Kang D.-M."/>
            <person name="Oh H.-M."/>
            <person name="Cho J.-C."/>
        </authorList>
    </citation>
    <scope>NUCLEOTIDE SEQUENCE [LARGE SCALE GENOMIC DNA]</scope>
    <source>
        <strain evidence="3">ATCC BAA-594 / HTCC2503 / KCTC 12087</strain>
    </source>
</reference>
<dbReference type="PANTHER" id="PTHR33221">
    <property type="entry name" value="WINGED HELIX-TURN-HELIX TRANSCRIPTIONAL REGULATOR, RRF2 FAMILY"/>
    <property type="match status" value="1"/>
</dbReference>
<dbReference type="SUPFAM" id="SSF46785">
    <property type="entry name" value="Winged helix' DNA-binding domain"/>
    <property type="match status" value="1"/>
</dbReference>
<dbReference type="GO" id="GO:0005829">
    <property type="term" value="C:cytosol"/>
    <property type="evidence" value="ECO:0007669"/>
    <property type="project" value="TreeGrafter"/>
</dbReference>
<dbReference type="KEGG" id="pbr:PB2503_03712"/>
<name>E0TDZ6_PARBH</name>
<dbReference type="NCBIfam" id="TIGR00738">
    <property type="entry name" value="rrf2_super"/>
    <property type="match status" value="1"/>
</dbReference>
<dbReference type="eggNOG" id="COG1959">
    <property type="taxonomic scope" value="Bacteria"/>
</dbReference>
<reference evidence="2 3" key="2">
    <citation type="journal article" date="2011" name="J. Bacteriol.">
        <title>Complete genome sequence of strain HTCC2503T of Parvularcula bermudensis, the type species of the order "Parvularculales" in the class Alphaproteobacteria.</title>
        <authorList>
            <person name="Oh H.M."/>
            <person name="Kang I."/>
            <person name="Vergin K.L."/>
            <person name="Kang D."/>
            <person name="Rhee K.H."/>
            <person name="Giovannoni S.J."/>
            <person name="Cho J.C."/>
        </authorList>
    </citation>
    <scope>NUCLEOTIDE SEQUENCE [LARGE SCALE GENOMIC DNA]</scope>
    <source>
        <strain evidence="3">ATCC BAA-594 / HTCC2503 / KCTC 12087</strain>
    </source>
</reference>
<dbReference type="InterPro" id="IPR036390">
    <property type="entry name" value="WH_DNA-bd_sf"/>
</dbReference>
<dbReference type="EMBL" id="CP002156">
    <property type="protein sequence ID" value="ADM08817.1"/>
    <property type="molecule type" value="Genomic_DNA"/>
</dbReference>
<dbReference type="Proteomes" id="UP000001302">
    <property type="component" value="Chromosome"/>
</dbReference>
<dbReference type="GO" id="GO:0003677">
    <property type="term" value="F:DNA binding"/>
    <property type="evidence" value="ECO:0007669"/>
    <property type="project" value="UniProtKB-KW"/>
</dbReference>
<dbReference type="InterPro" id="IPR000944">
    <property type="entry name" value="Tscrpt_reg_Rrf2"/>
</dbReference>
<dbReference type="PANTHER" id="PTHR33221:SF5">
    <property type="entry name" value="HTH-TYPE TRANSCRIPTIONAL REGULATOR ISCR"/>
    <property type="match status" value="1"/>
</dbReference>
<keyword evidence="1" id="KW-0238">DNA-binding</keyword>
<dbReference type="PROSITE" id="PS51197">
    <property type="entry name" value="HTH_RRF2_2"/>
    <property type="match status" value="1"/>
</dbReference>
<evidence type="ECO:0000313" key="3">
    <source>
        <dbReference type="Proteomes" id="UP000001302"/>
    </source>
</evidence>
<dbReference type="Pfam" id="PF02082">
    <property type="entry name" value="Rrf2"/>
    <property type="match status" value="1"/>
</dbReference>
<proteinExistence type="predicted"/>
<dbReference type="HOGENOM" id="CLU_107144_1_1_5"/>
<evidence type="ECO:0000313" key="2">
    <source>
        <dbReference type="EMBL" id="ADM08817.1"/>
    </source>
</evidence>
<gene>
    <name evidence="2" type="ordered locus">PB2503_03712</name>
</gene>
<dbReference type="AlphaFoldDB" id="E0TDZ6"/>
<dbReference type="Gene3D" id="1.10.10.10">
    <property type="entry name" value="Winged helix-like DNA-binding domain superfamily/Winged helix DNA-binding domain"/>
    <property type="match status" value="1"/>
</dbReference>
<evidence type="ECO:0008006" key="4">
    <source>
        <dbReference type="Google" id="ProtNLM"/>
    </source>
</evidence>
<dbReference type="InterPro" id="IPR036388">
    <property type="entry name" value="WH-like_DNA-bd_sf"/>
</dbReference>